<evidence type="ECO:0000259" key="8">
    <source>
        <dbReference type="PROSITE" id="PS51294"/>
    </source>
</evidence>
<evidence type="ECO:0000313" key="10">
    <source>
        <dbReference type="Proteomes" id="UP001179952"/>
    </source>
</evidence>
<dbReference type="PANTHER" id="PTHR47995:SF18">
    <property type="entry name" value="TRANSCRIPTION FACTOR MYB65"/>
    <property type="match status" value="1"/>
</dbReference>
<dbReference type="PANTHER" id="PTHR47995">
    <property type="entry name" value="TRANSCRIPTION FACTOR MYB33-RELATED"/>
    <property type="match status" value="1"/>
</dbReference>
<keyword evidence="6" id="KW-0539">Nucleus</keyword>
<gene>
    <name evidence="9" type="ORF">QJS04_geneDACA018013</name>
</gene>
<evidence type="ECO:0000259" key="7">
    <source>
        <dbReference type="PROSITE" id="PS50090"/>
    </source>
</evidence>
<name>A0AAV9AAU2_ACOGR</name>
<dbReference type="Pfam" id="PF00249">
    <property type="entry name" value="Myb_DNA-binding"/>
    <property type="match status" value="1"/>
</dbReference>
<evidence type="ECO:0000256" key="6">
    <source>
        <dbReference type="ARBA" id="ARBA00023242"/>
    </source>
</evidence>
<dbReference type="InterPro" id="IPR009057">
    <property type="entry name" value="Homeodomain-like_sf"/>
</dbReference>
<dbReference type="PROSITE" id="PS51294">
    <property type="entry name" value="HTH_MYB"/>
    <property type="match status" value="1"/>
</dbReference>
<keyword evidence="3" id="KW-0805">Transcription regulation</keyword>
<dbReference type="GO" id="GO:0003677">
    <property type="term" value="F:DNA binding"/>
    <property type="evidence" value="ECO:0007669"/>
    <property type="project" value="UniProtKB-KW"/>
</dbReference>
<dbReference type="EMBL" id="JAUJYN010000011">
    <property type="protein sequence ID" value="KAK1261259.1"/>
    <property type="molecule type" value="Genomic_DNA"/>
</dbReference>
<dbReference type="CDD" id="cd00167">
    <property type="entry name" value="SANT"/>
    <property type="match status" value="1"/>
</dbReference>
<proteinExistence type="predicted"/>
<feature type="domain" description="Myb-like" evidence="7">
    <location>
        <begin position="4"/>
        <end position="54"/>
    </location>
</feature>
<accession>A0AAV9AAU2</accession>
<comment type="caution">
    <text evidence="9">The sequence shown here is derived from an EMBL/GenBank/DDBJ whole genome shotgun (WGS) entry which is preliminary data.</text>
</comment>
<evidence type="ECO:0000313" key="9">
    <source>
        <dbReference type="EMBL" id="KAK1261259.1"/>
    </source>
</evidence>
<dbReference type="SMART" id="SM00717">
    <property type="entry name" value="SANT"/>
    <property type="match status" value="1"/>
</dbReference>
<dbReference type="InterPro" id="IPR017930">
    <property type="entry name" value="Myb_dom"/>
</dbReference>
<evidence type="ECO:0000256" key="4">
    <source>
        <dbReference type="ARBA" id="ARBA00023125"/>
    </source>
</evidence>
<keyword evidence="5" id="KW-0804">Transcription</keyword>
<organism evidence="9 10">
    <name type="scientific">Acorus gramineus</name>
    <name type="common">Dwarf sweet flag</name>
    <dbReference type="NCBI Taxonomy" id="55184"/>
    <lineage>
        <taxon>Eukaryota</taxon>
        <taxon>Viridiplantae</taxon>
        <taxon>Streptophyta</taxon>
        <taxon>Embryophyta</taxon>
        <taxon>Tracheophyta</taxon>
        <taxon>Spermatophyta</taxon>
        <taxon>Magnoliopsida</taxon>
        <taxon>Liliopsida</taxon>
        <taxon>Acoraceae</taxon>
        <taxon>Acorus</taxon>
    </lineage>
</organism>
<evidence type="ECO:0000256" key="2">
    <source>
        <dbReference type="ARBA" id="ARBA00022737"/>
    </source>
</evidence>
<comment type="subcellular location">
    <subcellularLocation>
        <location evidence="1">Nucleus</location>
    </subcellularLocation>
</comment>
<evidence type="ECO:0000256" key="5">
    <source>
        <dbReference type="ARBA" id="ARBA00023163"/>
    </source>
</evidence>
<evidence type="ECO:0000256" key="3">
    <source>
        <dbReference type="ARBA" id="ARBA00023015"/>
    </source>
</evidence>
<sequence>MNYHFQKNKDKLSEEEQKFIGRIHAEFGNKWSIIASKMPGRTANEIKNYWNVKTRRLNSQSQHLHGKQWQLATQYPLLVVSPPTCPTSHPQQNMIPIPFHVDQNTTKPPLSIGCSTPVGEGSSTGIQKFHGEVKNLIVSSHSSPSKAPCLKREGLIIYICFS</sequence>
<keyword evidence="2" id="KW-0677">Repeat</keyword>
<dbReference type="SUPFAM" id="SSF46689">
    <property type="entry name" value="Homeodomain-like"/>
    <property type="match status" value="1"/>
</dbReference>
<dbReference type="Proteomes" id="UP001179952">
    <property type="component" value="Unassembled WGS sequence"/>
</dbReference>
<protein>
    <submittedName>
        <fullName evidence="9">Myb-related protein 308</fullName>
    </submittedName>
</protein>
<reference evidence="9" key="1">
    <citation type="journal article" date="2023" name="Nat. Commun.">
        <title>Diploid and tetraploid genomes of Acorus and the evolution of monocots.</title>
        <authorList>
            <person name="Ma L."/>
            <person name="Liu K.W."/>
            <person name="Li Z."/>
            <person name="Hsiao Y.Y."/>
            <person name="Qi Y."/>
            <person name="Fu T."/>
            <person name="Tang G.D."/>
            <person name="Zhang D."/>
            <person name="Sun W.H."/>
            <person name="Liu D.K."/>
            <person name="Li Y."/>
            <person name="Chen G.Z."/>
            <person name="Liu X.D."/>
            <person name="Liao X.Y."/>
            <person name="Jiang Y.T."/>
            <person name="Yu X."/>
            <person name="Hao Y."/>
            <person name="Huang J."/>
            <person name="Zhao X.W."/>
            <person name="Ke S."/>
            <person name="Chen Y.Y."/>
            <person name="Wu W.L."/>
            <person name="Hsu J.L."/>
            <person name="Lin Y.F."/>
            <person name="Huang M.D."/>
            <person name="Li C.Y."/>
            <person name="Huang L."/>
            <person name="Wang Z.W."/>
            <person name="Zhao X."/>
            <person name="Zhong W.Y."/>
            <person name="Peng D.H."/>
            <person name="Ahmad S."/>
            <person name="Lan S."/>
            <person name="Zhang J.S."/>
            <person name="Tsai W.C."/>
            <person name="Van de Peer Y."/>
            <person name="Liu Z.J."/>
        </authorList>
    </citation>
    <scope>NUCLEOTIDE SEQUENCE</scope>
    <source>
        <strain evidence="9">SCP</strain>
    </source>
</reference>
<dbReference type="AlphaFoldDB" id="A0AAV9AAU2"/>
<evidence type="ECO:0000256" key="1">
    <source>
        <dbReference type="ARBA" id="ARBA00004123"/>
    </source>
</evidence>
<keyword evidence="10" id="KW-1185">Reference proteome</keyword>
<reference evidence="9" key="2">
    <citation type="submission" date="2023-06" db="EMBL/GenBank/DDBJ databases">
        <authorList>
            <person name="Ma L."/>
            <person name="Liu K.-W."/>
            <person name="Li Z."/>
            <person name="Hsiao Y.-Y."/>
            <person name="Qi Y."/>
            <person name="Fu T."/>
            <person name="Tang G."/>
            <person name="Zhang D."/>
            <person name="Sun W.-H."/>
            <person name="Liu D.-K."/>
            <person name="Li Y."/>
            <person name="Chen G.-Z."/>
            <person name="Liu X.-D."/>
            <person name="Liao X.-Y."/>
            <person name="Jiang Y.-T."/>
            <person name="Yu X."/>
            <person name="Hao Y."/>
            <person name="Huang J."/>
            <person name="Zhao X.-W."/>
            <person name="Ke S."/>
            <person name="Chen Y.-Y."/>
            <person name="Wu W.-L."/>
            <person name="Hsu J.-L."/>
            <person name="Lin Y.-F."/>
            <person name="Huang M.-D."/>
            <person name="Li C.-Y."/>
            <person name="Huang L."/>
            <person name="Wang Z.-W."/>
            <person name="Zhao X."/>
            <person name="Zhong W.-Y."/>
            <person name="Peng D.-H."/>
            <person name="Ahmad S."/>
            <person name="Lan S."/>
            <person name="Zhang J.-S."/>
            <person name="Tsai W.-C."/>
            <person name="Van De Peer Y."/>
            <person name="Liu Z.-J."/>
        </authorList>
    </citation>
    <scope>NUCLEOTIDE SEQUENCE</scope>
    <source>
        <strain evidence="9">SCP</strain>
        <tissue evidence="9">Leaves</tissue>
    </source>
</reference>
<feature type="domain" description="HTH myb-type" evidence="8">
    <location>
        <begin position="4"/>
        <end position="58"/>
    </location>
</feature>
<dbReference type="InterPro" id="IPR001005">
    <property type="entry name" value="SANT/Myb"/>
</dbReference>
<dbReference type="GO" id="GO:0005634">
    <property type="term" value="C:nucleus"/>
    <property type="evidence" value="ECO:0007669"/>
    <property type="project" value="UniProtKB-SubCell"/>
</dbReference>
<keyword evidence="4" id="KW-0238">DNA-binding</keyword>
<dbReference type="PROSITE" id="PS50090">
    <property type="entry name" value="MYB_LIKE"/>
    <property type="match status" value="1"/>
</dbReference>
<dbReference type="Gene3D" id="1.10.10.60">
    <property type="entry name" value="Homeodomain-like"/>
    <property type="match status" value="1"/>
</dbReference>